<dbReference type="RefSeq" id="WP_035762787.1">
    <property type="nucleotide sequence ID" value="NZ_AP019716.1"/>
</dbReference>
<evidence type="ECO:0000313" key="1">
    <source>
        <dbReference type="EMBL" id="QMW91808.1"/>
    </source>
</evidence>
<dbReference type="GeneID" id="92945049"/>
<dbReference type="AlphaFoldDB" id="A0AAP9RG44"/>
<dbReference type="EMBL" id="CP040626">
    <property type="protein sequence ID" value="QMW91808.1"/>
    <property type="molecule type" value="Genomic_DNA"/>
</dbReference>
<organism evidence="1 2">
    <name type="scientific">Clostridium butyricum</name>
    <dbReference type="NCBI Taxonomy" id="1492"/>
    <lineage>
        <taxon>Bacteria</taxon>
        <taxon>Bacillati</taxon>
        <taxon>Bacillota</taxon>
        <taxon>Clostridia</taxon>
        <taxon>Eubacteriales</taxon>
        <taxon>Clostridiaceae</taxon>
        <taxon>Clostridium</taxon>
    </lineage>
</organism>
<evidence type="ECO:0000313" key="2">
    <source>
        <dbReference type="Proteomes" id="UP000515243"/>
    </source>
</evidence>
<protein>
    <submittedName>
        <fullName evidence="1">MarR family transcriptional regulator</fullName>
    </submittedName>
</protein>
<gene>
    <name evidence="1" type="ORF">FF104_12755</name>
</gene>
<dbReference type="Proteomes" id="UP000515243">
    <property type="component" value="Chromosome 1"/>
</dbReference>
<accession>A0AAP9RG44</accession>
<proteinExistence type="predicted"/>
<sequence>MKNTEKQATNIVNIYFNKPDKTLEEVFQEYAEELDESEREKFFKTLKEIIN</sequence>
<reference evidence="1 2" key="1">
    <citation type="submission" date="2019-05" db="EMBL/GenBank/DDBJ databases">
        <authorList>
            <person name="Schori C."/>
            <person name="Ahrens C."/>
        </authorList>
    </citation>
    <scope>NUCLEOTIDE SEQUENCE [LARGE SCALE GENOMIC DNA]</scope>
    <source>
        <strain evidence="1 2">DSM 10702</strain>
    </source>
</reference>
<name>A0AAP9RG44_CLOBU</name>